<reference evidence="2 3" key="1">
    <citation type="submission" date="2017-05" db="EMBL/GenBank/DDBJ databases">
        <title>Draft genome sequence of Elsinoe australis.</title>
        <authorList>
            <person name="Cheng Q."/>
        </authorList>
    </citation>
    <scope>NUCLEOTIDE SEQUENCE [LARGE SCALE GENOMIC DNA]</scope>
    <source>
        <strain evidence="2 3">NL1</strain>
    </source>
</reference>
<accession>A0A2P7ZU43</accession>
<proteinExistence type="predicted"/>
<dbReference type="Proteomes" id="UP000243723">
    <property type="component" value="Unassembled WGS sequence"/>
</dbReference>
<name>A0A2P7ZU43_9PEZI</name>
<dbReference type="EMBL" id="NHZQ01000121">
    <property type="protein sequence ID" value="PSK51735.1"/>
    <property type="molecule type" value="Genomic_DNA"/>
</dbReference>
<evidence type="ECO:0000313" key="2">
    <source>
        <dbReference type="EMBL" id="PSK51735.1"/>
    </source>
</evidence>
<sequence>MSAKAGHGERPGTNMDEKLDPDPLTYAASVSVKEFLALQNEKKSLLGNDSLTVAEQQRPGMMPQAIAEPQSELSQKLASSCLQIVTNDYDCGGLLEVLQQPGGLIYDEDTKLRSAHEPFRSPGQGKTEESRGNPSHPESASDAGSEPRSSEPDPMEVWSPGHDEMAARMDLNRLKARIGRGEVINESDLQWETYIKAKADGDLTNIVKYSFVMAAVKNDAVSAKDGANKGFCSTVPKPGQQPAELPERSRGREDNEDGGRATKKLKLDDDE</sequence>
<gene>
    <name evidence="2" type="ORF">B9Z65_3002</name>
</gene>
<organism evidence="2 3">
    <name type="scientific">Elsinoe australis</name>
    <dbReference type="NCBI Taxonomy" id="40998"/>
    <lineage>
        <taxon>Eukaryota</taxon>
        <taxon>Fungi</taxon>
        <taxon>Dikarya</taxon>
        <taxon>Ascomycota</taxon>
        <taxon>Pezizomycotina</taxon>
        <taxon>Dothideomycetes</taxon>
        <taxon>Dothideomycetidae</taxon>
        <taxon>Myriangiales</taxon>
        <taxon>Elsinoaceae</taxon>
        <taxon>Elsinoe</taxon>
    </lineage>
</organism>
<feature type="region of interest" description="Disordered" evidence="1">
    <location>
        <begin position="1"/>
        <end position="22"/>
    </location>
</feature>
<feature type="compositionally biased region" description="Basic and acidic residues" evidence="1">
    <location>
        <begin position="1"/>
        <end position="21"/>
    </location>
</feature>
<feature type="region of interest" description="Disordered" evidence="1">
    <location>
        <begin position="224"/>
        <end position="271"/>
    </location>
</feature>
<keyword evidence="3" id="KW-1185">Reference proteome</keyword>
<feature type="region of interest" description="Disordered" evidence="1">
    <location>
        <begin position="115"/>
        <end position="160"/>
    </location>
</feature>
<evidence type="ECO:0000313" key="3">
    <source>
        <dbReference type="Proteomes" id="UP000243723"/>
    </source>
</evidence>
<dbReference type="AlphaFoldDB" id="A0A2P7ZU43"/>
<feature type="compositionally biased region" description="Basic and acidic residues" evidence="1">
    <location>
        <begin position="245"/>
        <end position="260"/>
    </location>
</feature>
<protein>
    <submittedName>
        <fullName evidence="2">Uncharacterized protein</fullName>
    </submittedName>
</protein>
<comment type="caution">
    <text evidence="2">The sequence shown here is derived from an EMBL/GenBank/DDBJ whole genome shotgun (WGS) entry which is preliminary data.</text>
</comment>
<evidence type="ECO:0000256" key="1">
    <source>
        <dbReference type="SAM" id="MobiDB-lite"/>
    </source>
</evidence>